<dbReference type="Proteomes" id="UP000006251">
    <property type="component" value="Unassembled WGS sequence"/>
</dbReference>
<name>K6YC62_9ALTE</name>
<dbReference type="InterPro" id="IPR018383">
    <property type="entry name" value="UPF0324_pro"/>
</dbReference>
<reference evidence="9" key="1">
    <citation type="journal article" date="2014" name="Environ. Microbiol.">
        <title>Comparative genomics of the marine bacterial genus Glaciecola reveals the high degree of genomic diversity and genomic characteristic for cold adaptation.</title>
        <authorList>
            <person name="Qin Q.L."/>
            <person name="Xie B.B."/>
            <person name="Yu Y."/>
            <person name="Shu Y.L."/>
            <person name="Rong J.C."/>
            <person name="Zhang Y.J."/>
            <person name="Zhao D.L."/>
            <person name="Chen X.L."/>
            <person name="Zhang X.Y."/>
            <person name="Chen B."/>
            <person name="Zhou B.C."/>
            <person name="Zhang Y.Z."/>
        </authorList>
    </citation>
    <scope>NUCLEOTIDE SEQUENCE [LARGE SCALE GENOMIC DNA]</scope>
    <source>
        <strain evidence="9">ACAM 615</strain>
    </source>
</reference>
<dbReference type="PANTHER" id="PTHR30106">
    <property type="entry name" value="INNER MEMBRANE PROTEIN YEIH-RELATED"/>
    <property type="match status" value="1"/>
</dbReference>
<dbReference type="RefSeq" id="WP_006014159.1">
    <property type="nucleotide sequence ID" value="NZ_AUAV01000008.1"/>
</dbReference>
<proteinExistence type="inferred from homology"/>
<dbReference type="STRING" id="1121922.GCA_000428905_01717"/>
<organism evidence="8 9">
    <name type="scientific">Brumicola pallidula DSM 14239 = ACAM 615</name>
    <dbReference type="NCBI Taxonomy" id="1121922"/>
    <lineage>
        <taxon>Bacteria</taxon>
        <taxon>Pseudomonadati</taxon>
        <taxon>Pseudomonadota</taxon>
        <taxon>Gammaproteobacteria</taxon>
        <taxon>Alteromonadales</taxon>
        <taxon>Alteromonadaceae</taxon>
        <taxon>Brumicola</taxon>
    </lineage>
</organism>
<feature type="transmembrane region" description="Helical" evidence="7">
    <location>
        <begin position="313"/>
        <end position="332"/>
    </location>
</feature>
<dbReference type="GO" id="GO:0005886">
    <property type="term" value="C:plasma membrane"/>
    <property type="evidence" value="ECO:0007669"/>
    <property type="project" value="UniProtKB-SubCell"/>
</dbReference>
<feature type="transmembrane region" description="Helical" evidence="7">
    <location>
        <begin position="12"/>
        <end position="31"/>
    </location>
</feature>
<feature type="transmembrane region" description="Helical" evidence="7">
    <location>
        <begin position="221"/>
        <end position="240"/>
    </location>
</feature>
<protein>
    <recommendedName>
        <fullName evidence="10">Sulfate exporter family transporter</fullName>
    </recommendedName>
</protein>
<feature type="transmembrane region" description="Helical" evidence="7">
    <location>
        <begin position="37"/>
        <end position="54"/>
    </location>
</feature>
<accession>K6YC62</accession>
<feature type="transmembrane region" description="Helical" evidence="7">
    <location>
        <begin position="96"/>
        <end position="115"/>
    </location>
</feature>
<dbReference type="Pfam" id="PF03601">
    <property type="entry name" value="Cons_hypoth698"/>
    <property type="match status" value="1"/>
</dbReference>
<evidence type="ECO:0008006" key="10">
    <source>
        <dbReference type="Google" id="ProtNLM"/>
    </source>
</evidence>
<sequence>MSIKVSKFEAITVLLPGIVISVVVGLAALFLSSHYGAPAMLFALLLGIAMSFIYEDSKCKAGIEFTACHILRIGVALLGLRIAFGDLAAMGWKTGILLVVAVVSTIFVGILLAKVFGLNKRFGLLTGGSVGICGASAAMAISAVLPQSPENDRDTLLTIIGVTSLSTIAMVVYPIVAAYLQLNETQTSIFLGATIHDVAQVVGAGYSVSEQTGDLATLTKLVRVAFLMPVVMCILLVLKLNLDSDRNAKPPGVPAFLLAFTVLMAINSLVSLPQVITDSATDISRFSLVISIAAIGMKSNLRKILVVGIKPILLLVIETLWIAALILLCLPYL</sequence>
<evidence type="ECO:0000313" key="9">
    <source>
        <dbReference type="Proteomes" id="UP000006251"/>
    </source>
</evidence>
<feature type="transmembrane region" description="Helical" evidence="7">
    <location>
        <begin position="252"/>
        <end position="271"/>
    </location>
</feature>
<keyword evidence="3" id="KW-1003">Cell membrane</keyword>
<comment type="subcellular location">
    <subcellularLocation>
        <location evidence="1">Cell membrane</location>
        <topology evidence="1">Multi-pass membrane protein</topology>
    </subcellularLocation>
</comment>
<keyword evidence="9" id="KW-1185">Reference proteome</keyword>
<evidence type="ECO:0000256" key="6">
    <source>
        <dbReference type="ARBA" id="ARBA00023136"/>
    </source>
</evidence>
<evidence type="ECO:0000256" key="7">
    <source>
        <dbReference type="SAM" id="Phobius"/>
    </source>
</evidence>
<keyword evidence="4 7" id="KW-0812">Transmembrane</keyword>
<feature type="transmembrane region" description="Helical" evidence="7">
    <location>
        <begin position="66"/>
        <end position="84"/>
    </location>
</feature>
<evidence type="ECO:0000256" key="5">
    <source>
        <dbReference type="ARBA" id="ARBA00022989"/>
    </source>
</evidence>
<dbReference type="PANTHER" id="PTHR30106:SF2">
    <property type="entry name" value="UPF0324 INNER MEMBRANE PROTEIN YEIH"/>
    <property type="match status" value="1"/>
</dbReference>
<evidence type="ECO:0000313" key="8">
    <source>
        <dbReference type="EMBL" id="GAC30294.1"/>
    </source>
</evidence>
<dbReference type="EMBL" id="BAEQ01000054">
    <property type="protein sequence ID" value="GAC30294.1"/>
    <property type="molecule type" value="Genomic_DNA"/>
</dbReference>
<comment type="similarity">
    <text evidence="2">Belongs to the UPF0324 family.</text>
</comment>
<evidence type="ECO:0000256" key="2">
    <source>
        <dbReference type="ARBA" id="ARBA00007977"/>
    </source>
</evidence>
<evidence type="ECO:0000256" key="1">
    <source>
        <dbReference type="ARBA" id="ARBA00004651"/>
    </source>
</evidence>
<keyword evidence="5 7" id="KW-1133">Transmembrane helix</keyword>
<feature type="transmembrane region" description="Helical" evidence="7">
    <location>
        <begin position="157"/>
        <end position="182"/>
    </location>
</feature>
<keyword evidence="6 7" id="KW-0472">Membrane</keyword>
<comment type="caution">
    <text evidence="8">The sequence shown here is derived from an EMBL/GenBank/DDBJ whole genome shotgun (WGS) entry which is preliminary data.</text>
</comment>
<evidence type="ECO:0000256" key="4">
    <source>
        <dbReference type="ARBA" id="ARBA00022692"/>
    </source>
</evidence>
<evidence type="ECO:0000256" key="3">
    <source>
        <dbReference type="ARBA" id="ARBA00022475"/>
    </source>
</evidence>
<feature type="transmembrane region" description="Helical" evidence="7">
    <location>
        <begin position="122"/>
        <end position="145"/>
    </location>
</feature>
<dbReference type="AlphaFoldDB" id="K6YC62"/>
<gene>
    <name evidence="8" type="ORF">GPAL_3446</name>
</gene>